<keyword evidence="3" id="KW-1185">Reference proteome</keyword>
<protein>
    <submittedName>
        <fullName evidence="2">Uncharacterized protein</fullName>
    </submittedName>
</protein>
<feature type="region of interest" description="Disordered" evidence="1">
    <location>
        <begin position="144"/>
        <end position="171"/>
    </location>
</feature>
<reference evidence="2 3" key="1">
    <citation type="submission" date="2020-04" db="EMBL/GenBank/DDBJ databases">
        <title>Perkinsus olseni comparative genomics.</title>
        <authorList>
            <person name="Bogema D.R."/>
        </authorList>
    </citation>
    <scope>NUCLEOTIDE SEQUENCE [LARGE SCALE GENOMIC DNA]</scope>
    <source>
        <strain evidence="2 3">ATCC PRA-207</strain>
    </source>
</reference>
<feature type="non-terminal residue" evidence="2">
    <location>
        <position position="282"/>
    </location>
</feature>
<organism evidence="2 3">
    <name type="scientific">Perkinsus olseni</name>
    <name type="common">Perkinsus atlanticus</name>
    <dbReference type="NCBI Taxonomy" id="32597"/>
    <lineage>
        <taxon>Eukaryota</taxon>
        <taxon>Sar</taxon>
        <taxon>Alveolata</taxon>
        <taxon>Perkinsozoa</taxon>
        <taxon>Perkinsea</taxon>
        <taxon>Perkinsida</taxon>
        <taxon>Perkinsidae</taxon>
        <taxon>Perkinsus</taxon>
    </lineage>
</organism>
<feature type="non-terminal residue" evidence="2">
    <location>
        <position position="1"/>
    </location>
</feature>
<dbReference type="EMBL" id="JABANO010031311">
    <property type="protein sequence ID" value="KAF4710451.1"/>
    <property type="molecule type" value="Genomic_DNA"/>
</dbReference>
<name>A0A7J6QQP2_PEROL</name>
<dbReference type="Proteomes" id="UP000553632">
    <property type="component" value="Unassembled WGS sequence"/>
</dbReference>
<evidence type="ECO:0000256" key="1">
    <source>
        <dbReference type="SAM" id="MobiDB-lite"/>
    </source>
</evidence>
<sequence length="282" mass="29413">FRGGKLNNHNTVPHVACPSGGTSADGHINSTSLVMGRANSDEVWNFSSTRPNEAFVHFGGRSKSDGSKVAAEASCRVGRELAEASISSSARKEQTGGFDCDPSKLGEMLPWSASIDMRSGQWKGVDRSEDPPFSRRVGLLAAAAAGPKPSEEVANVPEAEPPNDGASTPGRPAVFERHGFIFDEYKRHQYHGYARNNHGGLWKCESHTELLLSAAAGACTVGCGAAATVASGTAAAVMTGGSVGVAAVSLAASAGYTVWKYIFSEEGEDESAHAGAIELYKP</sequence>
<accession>A0A7J6QQP2</accession>
<evidence type="ECO:0000313" key="2">
    <source>
        <dbReference type="EMBL" id="KAF4710451.1"/>
    </source>
</evidence>
<evidence type="ECO:0000313" key="3">
    <source>
        <dbReference type="Proteomes" id="UP000553632"/>
    </source>
</evidence>
<feature type="compositionally biased region" description="Low complexity" evidence="1">
    <location>
        <begin position="144"/>
        <end position="158"/>
    </location>
</feature>
<proteinExistence type="predicted"/>
<dbReference type="AlphaFoldDB" id="A0A7J6QQP2"/>
<comment type="caution">
    <text evidence="2">The sequence shown here is derived from an EMBL/GenBank/DDBJ whole genome shotgun (WGS) entry which is preliminary data.</text>
</comment>
<gene>
    <name evidence="2" type="ORF">FOZ63_003859</name>
</gene>